<evidence type="ECO:0000313" key="3">
    <source>
        <dbReference type="Proteomes" id="UP001175228"/>
    </source>
</evidence>
<feature type="transmembrane region" description="Helical" evidence="1">
    <location>
        <begin position="70"/>
        <end position="100"/>
    </location>
</feature>
<feature type="transmembrane region" description="Helical" evidence="1">
    <location>
        <begin position="121"/>
        <end position="148"/>
    </location>
</feature>
<dbReference type="EMBL" id="JAUEPU010000029">
    <property type="protein sequence ID" value="KAK0492475.1"/>
    <property type="molecule type" value="Genomic_DNA"/>
</dbReference>
<reference evidence="2" key="1">
    <citation type="submission" date="2023-06" db="EMBL/GenBank/DDBJ databases">
        <authorList>
            <consortium name="Lawrence Berkeley National Laboratory"/>
            <person name="Ahrendt S."/>
            <person name="Sahu N."/>
            <person name="Indic B."/>
            <person name="Wong-Bajracharya J."/>
            <person name="Merenyi Z."/>
            <person name="Ke H.-M."/>
            <person name="Monk M."/>
            <person name="Kocsube S."/>
            <person name="Drula E."/>
            <person name="Lipzen A."/>
            <person name="Balint B."/>
            <person name="Henrissat B."/>
            <person name="Andreopoulos B."/>
            <person name="Martin F.M."/>
            <person name="Harder C.B."/>
            <person name="Rigling D."/>
            <person name="Ford K.L."/>
            <person name="Foster G.D."/>
            <person name="Pangilinan J."/>
            <person name="Papanicolaou A."/>
            <person name="Barry K."/>
            <person name="LaButti K."/>
            <person name="Viragh M."/>
            <person name="Koriabine M."/>
            <person name="Yan M."/>
            <person name="Riley R."/>
            <person name="Champramary S."/>
            <person name="Plett K.L."/>
            <person name="Tsai I.J."/>
            <person name="Slot J."/>
            <person name="Sipos G."/>
            <person name="Plett J."/>
            <person name="Nagy L.G."/>
            <person name="Grigoriev I.V."/>
        </authorList>
    </citation>
    <scope>NUCLEOTIDE SEQUENCE</scope>
    <source>
        <strain evidence="2">HWK02</strain>
    </source>
</reference>
<dbReference type="AlphaFoldDB" id="A0AA39PXP8"/>
<keyword evidence="1" id="KW-0472">Membrane</keyword>
<gene>
    <name evidence="2" type="ORF">EDD18DRAFT_1357731</name>
</gene>
<keyword evidence="1" id="KW-1133">Transmembrane helix</keyword>
<keyword evidence="1" id="KW-0812">Transmembrane</keyword>
<dbReference type="Proteomes" id="UP001175228">
    <property type="component" value="Unassembled WGS sequence"/>
</dbReference>
<protein>
    <submittedName>
        <fullName evidence="2">Uncharacterized protein</fullName>
    </submittedName>
</protein>
<evidence type="ECO:0000256" key="1">
    <source>
        <dbReference type="SAM" id="Phobius"/>
    </source>
</evidence>
<keyword evidence="3" id="KW-1185">Reference proteome</keyword>
<organism evidence="2 3">
    <name type="scientific">Armillaria luteobubalina</name>
    <dbReference type="NCBI Taxonomy" id="153913"/>
    <lineage>
        <taxon>Eukaryota</taxon>
        <taxon>Fungi</taxon>
        <taxon>Dikarya</taxon>
        <taxon>Basidiomycota</taxon>
        <taxon>Agaricomycotina</taxon>
        <taxon>Agaricomycetes</taxon>
        <taxon>Agaricomycetidae</taxon>
        <taxon>Agaricales</taxon>
        <taxon>Marasmiineae</taxon>
        <taxon>Physalacriaceae</taxon>
        <taxon>Armillaria</taxon>
    </lineage>
</organism>
<accession>A0AA39PXP8</accession>
<name>A0AA39PXP8_9AGAR</name>
<proteinExistence type="predicted"/>
<comment type="caution">
    <text evidence="2">The sequence shown here is derived from an EMBL/GenBank/DDBJ whole genome shotgun (WGS) entry which is preliminary data.</text>
</comment>
<sequence length="191" mass="21806">MDGSYLSAYPFDMYNIEILAFAQDVLTNTPVDLMVDGLYDLISGIKTRTDIIQDIHFSRIYVFLQHSTLVIVYCVIITVTFWMVTLMICLIMIAIVFFHFRQRNEIVVASMPGAPEGFGDTLDFVGLLPCLILLSISAITMVGVYLFANPDDPTCRTFTWTELSMFLQLIHFWKNAKGCLQRAQFGIMRFL</sequence>
<evidence type="ECO:0000313" key="2">
    <source>
        <dbReference type="EMBL" id="KAK0492475.1"/>
    </source>
</evidence>